<dbReference type="NCBIfam" id="TIGR01879">
    <property type="entry name" value="hydantase"/>
    <property type="match status" value="1"/>
</dbReference>
<dbReference type="Pfam" id="PF01546">
    <property type="entry name" value="Peptidase_M20"/>
    <property type="match status" value="1"/>
</dbReference>
<comment type="caution">
    <text evidence="4">The sequence shown here is derived from an EMBL/GenBank/DDBJ whole genome shotgun (WGS) entry which is preliminary data.</text>
</comment>
<protein>
    <recommendedName>
        <fullName evidence="6">Amidase</fullName>
    </recommendedName>
</protein>
<evidence type="ECO:0000256" key="3">
    <source>
        <dbReference type="SAM" id="MobiDB-lite"/>
    </source>
</evidence>
<dbReference type="SUPFAM" id="SSF55031">
    <property type="entry name" value="Bacterial exopeptidase dimerisation domain"/>
    <property type="match status" value="1"/>
</dbReference>
<dbReference type="PANTHER" id="PTHR32494">
    <property type="entry name" value="ALLANTOATE DEIMINASE-RELATED"/>
    <property type="match status" value="1"/>
</dbReference>
<dbReference type="SUPFAM" id="SSF53187">
    <property type="entry name" value="Zn-dependent exopeptidases"/>
    <property type="match status" value="1"/>
</dbReference>
<name>A0A4T0CLG4_AURPU</name>
<feature type="region of interest" description="Disordered" evidence="3">
    <location>
        <begin position="864"/>
        <end position="883"/>
    </location>
</feature>
<evidence type="ECO:0000313" key="5">
    <source>
        <dbReference type="Proteomes" id="UP000304947"/>
    </source>
</evidence>
<organism evidence="4 5">
    <name type="scientific">Aureobasidium pullulans</name>
    <name type="common">Black yeast</name>
    <name type="synonym">Pullularia pullulans</name>
    <dbReference type="NCBI Taxonomy" id="5580"/>
    <lineage>
        <taxon>Eukaryota</taxon>
        <taxon>Fungi</taxon>
        <taxon>Dikarya</taxon>
        <taxon>Ascomycota</taxon>
        <taxon>Pezizomycotina</taxon>
        <taxon>Dothideomycetes</taxon>
        <taxon>Dothideomycetidae</taxon>
        <taxon>Dothideales</taxon>
        <taxon>Saccotheciaceae</taxon>
        <taxon>Aureobasidium</taxon>
    </lineage>
</organism>
<evidence type="ECO:0000313" key="4">
    <source>
        <dbReference type="EMBL" id="TIA46104.1"/>
    </source>
</evidence>
<keyword evidence="2" id="KW-0378">Hydrolase</keyword>
<feature type="compositionally biased region" description="Acidic residues" evidence="3">
    <location>
        <begin position="42"/>
        <end position="57"/>
    </location>
</feature>
<accession>A0A4T0CLG4</accession>
<dbReference type="AlphaFoldDB" id="A0A4T0CLG4"/>
<dbReference type="Gene3D" id="3.40.630.10">
    <property type="entry name" value="Zn peptidases"/>
    <property type="match status" value="1"/>
</dbReference>
<dbReference type="InterPro" id="IPR002933">
    <property type="entry name" value="Peptidase_M20"/>
</dbReference>
<dbReference type="Proteomes" id="UP000304947">
    <property type="component" value="Unassembled WGS sequence"/>
</dbReference>
<dbReference type="Gene3D" id="1.10.510.10">
    <property type="entry name" value="Transferase(Phosphotransferase) domain 1"/>
    <property type="match status" value="1"/>
</dbReference>
<dbReference type="Gene3D" id="3.30.70.360">
    <property type="match status" value="1"/>
</dbReference>
<dbReference type="InterPro" id="IPR010158">
    <property type="entry name" value="Amidase_Cbmase"/>
</dbReference>
<dbReference type="CDD" id="cd03884">
    <property type="entry name" value="M20_bAS"/>
    <property type="match status" value="1"/>
</dbReference>
<dbReference type="InterPro" id="IPR011009">
    <property type="entry name" value="Kinase-like_dom_sf"/>
</dbReference>
<evidence type="ECO:0000256" key="1">
    <source>
        <dbReference type="ARBA" id="ARBA00006247"/>
    </source>
</evidence>
<gene>
    <name evidence="4" type="ORF">D6C83_05452</name>
</gene>
<comment type="similarity">
    <text evidence="1">Belongs to the peptidase M20A family.</text>
</comment>
<feature type="region of interest" description="Disordered" evidence="3">
    <location>
        <begin position="795"/>
        <end position="832"/>
    </location>
</feature>
<dbReference type="InterPro" id="IPR036264">
    <property type="entry name" value="Bact_exopeptidase_dim_dom"/>
</dbReference>
<dbReference type="EMBL" id="QZBU01001769">
    <property type="protein sequence ID" value="TIA46104.1"/>
    <property type="molecule type" value="Genomic_DNA"/>
</dbReference>
<feature type="region of interest" description="Disordered" evidence="3">
    <location>
        <begin position="721"/>
        <end position="751"/>
    </location>
</feature>
<feature type="region of interest" description="Disordered" evidence="3">
    <location>
        <begin position="17"/>
        <end position="68"/>
    </location>
</feature>
<dbReference type="SUPFAM" id="SSF56112">
    <property type="entry name" value="Protein kinase-like (PK-like)"/>
    <property type="match status" value="1"/>
</dbReference>
<reference evidence="4 5" key="1">
    <citation type="submission" date="2018-10" db="EMBL/GenBank/DDBJ databases">
        <title>Fifty Aureobasidium pullulans genomes reveal a recombining polyextremotolerant generalist.</title>
        <authorList>
            <person name="Gostincar C."/>
            <person name="Turk M."/>
            <person name="Zajc J."/>
            <person name="Gunde-Cimerman N."/>
        </authorList>
    </citation>
    <scope>NUCLEOTIDE SEQUENCE [LARGE SCALE GENOMIC DNA]</scope>
    <source>
        <strain evidence="4 5">EXF-3380</strain>
    </source>
</reference>
<sequence>MDSFMHSCQKILLERAAAANGQQHPQDITDLPPAYTAQDTLSDSEDDEESEESEESETEHVCAPEADDMDDNLNTALFSYFYRYRGRIELTEHSNSAPTETGMSRLSLSDTDKQARDWFAETTKALGCTVTTDAMGNQFAIRPGLKDGPPTVAGSHLDTQPTGGRYDGILGVTAGIEMLRTLHDNDIKTTFPVGVVNWTNEEGARFPISMVSSGVWAGDIPISHAHDLKEVGTGTATMKSELQRIGYLGDIACSHEAMPLAAHFELHIEQGPILEAENRKIGIVQGVQAYKWFTVKVRGADCHTGTTSFSHRADALLAASKMIVYSHRAASRKGALASTGILTLKPGSTNTVPGSVDFSLDIRSPDDSIVEAVEADCKTAFSAIAAGEDIDNLNASFTPSSKSCTITWQTDSNSPATKFHPTCISCVSETTKALFGEKQEGLTKAMTSGAGHDSVYTSKRVPTTMIFVPSREVGFLSEHVIQQRESQATRLRGRSTATSHRTGLRLSHCSATPATRPVDMSNATPFLEDRFRIALRLVEKLRDLHAENYVHGNIHSESIVFLQQGQSSQPRQSELHRPVISAFDMFSRNRIEYGDSSPRSNITKHPEDTGGEIDDVTAIRYDLYQIGLVLLEIGLWNPINDYFKEKYTLKDFKLRLEKLYIPKLASKCGSLYMRAVQTCLRWADNDDVGSIGIEAVYDSILVKLQRCCLLDETEPLEVTQIPAGFLQPQSSSDGFQATKKKRRNASPTRHALAESLDLKAAEKASVASYPSAISSSVGPRSPILSMLSAKSIRSNSTSAESVRHISQPTTQSSTPIPQSDRSSAIPGTQTMPAADPFPFSFRDYRRKVVLIQSLWRERKAEACRKVQEGGQPPQHQTDQRPVAPTSRCRFFPVSLPQSIVEEWHSDIGLRLSCIIERALKGSPESSSIDLVSVGHDAFSAKPTIIVTCTNTARVKAALKRKFHYDRTMFDLK</sequence>
<dbReference type="PANTHER" id="PTHR32494:SF5">
    <property type="entry name" value="ALLANTOATE AMIDOHYDROLASE"/>
    <property type="match status" value="1"/>
</dbReference>
<proteinExistence type="inferred from homology"/>
<feature type="compositionally biased region" description="Polar residues" evidence="3">
    <location>
        <begin position="795"/>
        <end position="831"/>
    </location>
</feature>
<evidence type="ECO:0008006" key="6">
    <source>
        <dbReference type="Google" id="ProtNLM"/>
    </source>
</evidence>
<feature type="non-terminal residue" evidence="4">
    <location>
        <position position="972"/>
    </location>
</feature>
<dbReference type="GO" id="GO:0016813">
    <property type="term" value="F:hydrolase activity, acting on carbon-nitrogen (but not peptide) bonds, in linear amidines"/>
    <property type="evidence" value="ECO:0007669"/>
    <property type="project" value="InterPro"/>
</dbReference>
<evidence type="ECO:0000256" key="2">
    <source>
        <dbReference type="ARBA" id="ARBA00022801"/>
    </source>
</evidence>